<name>A0A1H6TRD0_9LACT</name>
<dbReference type="OrthoDB" id="2167486at2"/>
<feature type="region of interest" description="Disordered" evidence="1">
    <location>
        <begin position="1"/>
        <end position="27"/>
    </location>
</feature>
<dbReference type="RefSeq" id="WP_091635065.1">
    <property type="nucleotide sequence ID" value="NZ_FNYW01000023.1"/>
</dbReference>
<keyword evidence="3" id="KW-1185">Reference proteome</keyword>
<evidence type="ECO:0000256" key="1">
    <source>
        <dbReference type="SAM" id="MobiDB-lite"/>
    </source>
</evidence>
<sequence>MEKNKQDIVPVTLQNNHKENRRGTQSLPNKLVARLKRNQTELLIYNGIDASTLKILLTEMSINETR</sequence>
<protein>
    <submittedName>
        <fullName evidence="2">Uncharacterized protein</fullName>
    </submittedName>
</protein>
<organism evidence="2 3">
    <name type="scientific">Alkalibacterium gilvum</name>
    <dbReference type="NCBI Taxonomy" id="1130080"/>
    <lineage>
        <taxon>Bacteria</taxon>
        <taxon>Bacillati</taxon>
        <taxon>Bacillota</taxon>
        <taxon>Bacilli</taxon>
        <taxon>Lactobacillales</taxon>
        <taxon>Carnobacteriaceae</taxon>
        <taxon>Alkalibacterium</taxon>
    </lineage>
</organism>
<dbReference type="EMBL" id="FNYW01000023">
    <property type="protein sequence ID" value="SEI82601.1"/>
    <property type="molecule type" value="Genomic_DNA"/>
</dbReference>
<evidence type="ECO:0000313" key="2">
    <source>
        <dbReference type="EMBL" id="SEI82601.1"/>
    </source>
</evidence>
<gene>
    <name evidence="2" type="ORF">SAMN04488113_12329</name>
</gene>
<accession>A0A1H6TRD0</accession>
<dbReference type="STRING" id="1130080.SAMN04488113_12329"/>
<evidence type="ECO:0000313" key="3">
    <source>
        <dbReference type="Proteomes" id="UP000198564"/>
    </source>
</evidence>
<dbReference type="Proteomes" id="UP000198564">
    <property type="component" value="Unassembled WGS sequence"/>
</dbReference>
<proteinExistence type="predicted"/>
<dbReference type="AlphaFoldDB" id="A0A1H6TRD0"/>
<reference evidence="3" key="1">
    <citation type="submission" date="2016-10" db="EMBL/GenBank/DDBJ databases">
        <authorList>
            <person name="Varghese N."/>
            <person name="Submissions S."/>
        </authorList>
    </citation>
    <scope>NUCLEOTIDE SEQUENCE [LARGE SCALE GENOMIC DNA]</scope>
    <source>
        <strain evidence="3">DSM 25751</strain>
    </source>
</reference>